<evidence type="ECO:0000313" key="1">
    <source>
        <dbReference type="EnsemblMetazoa" id="AEPI008260-PA"/>
    </source>
</evidence>
<dbReference type="Proteomes" id="UP000075885">
    <property type="component" value="Unassembled WGS sequence"/>
</dbReference>
<evidence type="ECO:0000313" key="2">
    <source>
        <dbReference type="Proteomes" id="UP000075885"/>
    </source>
</evidence>
<organism evidence="1 2">
    <name type="scientific">Anopheles epiroticus</name>
    <dbReference type="NCBI Taxonomy" id="199890"/>
    <lineage>
        <taxon>Eukaryota</taxon>
        <taxon>Metazoa</taxon>
        <taxon>Ecdysozoa</taxon>
        <taxon>Arthropoda</taxon>
        <taxon>Hexapoda</taxon>
        <taxon>Insecta</taxon>
        <taxon>Pterygota</taxon>
        <taxon>Neoptera</taxon>
        <taxon>Endopterygota</taxon>
        <taxon>Diptera</taxon>
        <taxon>Nematocera</taxon>
        <taxon>Culicoidea</taxon>
        <taxon>Culicidae</taxon>
        <taxon>Anophelinae</taxon>
        <taxon>Anopheles</taxon>
    </lineage>
</organism>
<accession>A0A182PMT6</accession>
<sequence length="65" mass="7501">MSTNSPGTPKKCRLILQQCLAIQLTKPGNPPEDFWMYDSGYTIFQLIKYSDRARMFDCSKRPAIK</sequence>
<protein>
    <submittedName>
        <fullName evidence="1">Uncharacterized protein</fullName>
    </submittedName>
</protein>
<dbReference type="AlphaFoldDB" id="A0A182PMT6"/>
<name>A0A182PMT6_9DIPT</name>
<proteinExistence type="predicted"/>
<dbReference type="VEuPathDB" id="VectorBase:AEPI008260"/>
<reference evidence="2" key="1">
    <citation type="submission" date="2013-03" db="EMBL/GenBank/DDBJ databases">
        <title>The Genome Sequence of Anopheles epiroticus epiroticus2.</title>
        <authorList>
            <consortium name="The Broad Institute Genomics Platform"/>
            <person name="Neafsey D.E."/>
            <person name="Howell P."/>
            <person name="Walker B."/>
            <person name="Young S.K."/>
            <person name="Zeng Q."/>
            <person name="Gargeya S."/>
            <person name="Fitzgerald M."/>
            <person name="Haas B."/>
            <person name="Abouelleil A."/>
            <person name="Allen A.W."/>
            <person name="Alvarado L."/>
            <person name="Arachchi H.M."/>
            <person name="Berlin A.M."/>
            <person name="Chapman S.B."/>
            <person name="Gainer-Dewar J."/>
            <person name="Goldberg J."/>
            <person name="Griggs A."/>
            <person name="Gujja S."/>
            <person name="Hansen M."/>
            <person name="Howarth C."/>
            <person name="Imamovic A."/>
            <person name="Ireland A."/>
            <person name="Larimer J."/>
            <person name="McCowan C."/>
            <person name="Murphy C."/>
            <person name="Pearson M."/>
            <person name="Poon T.W."/>
            <person name="Priest M."/>
            <person name="Roberts A."/>
            <person name="Saif S."/>
            <person name="Shea T."/>
            <person name="Sisk P."/>
            <person name="Sykes S."/>
            <person name="Wortman J."/>
            <person name="Nusbaum C."/>
            <person name="Birren B."/>
        </authorList>
    </citation>
    <scope>NUCLEOTIDE SEQUENCE [LARGE SCALE GENOMIC DNA]</scope>
    <source>
        <strain evidence="2">Epiroticus2</strain>
    </source>
</reference>
<reference evidence="1" key="2">
    <citation type="submission" date="2020-05" db="UniProtKB">
        <authorList>
            <consortium name="EnsemblMetazoa"/>
        </authorList>
    </citation>
    <scope>IDENTIFICATION</scope>
    <source>
        <strain evidence="1">Epiroticus2</strain>
    </source>
</reference>
<keyword evidence="2" id="KW-1185">Reference proteome</keyword>
<dbReference type="EnsemblMetazoa" id="AEPI008260-RA">
    <property type="protein sequence ID" value="AEPI008260-PA"/>
    <property type="gene ID" value="AEPI008260"/>
</dbReference>